<dbReference type="PANTHER" id="PTHR43557:SF2">
    <property type="entry name" value="RIESKE DOMAIN-CONTAINING PROTEIN-RELATED"/>
    <property type="match status" value="1"/>
</dbReference>
<evidence type="ECO:0000256" key="4">
    <source>
        <dbReference type="ARBA" id="ARBA00023002"/>
    </source>
</evidence>
<gene>
    <name evidence="7" type="primary">thcD_1</name>
    <name evidence="7" type="ORF">BN961_02054</name>
</gene>
<evidence type="ECO:0000313" key="7">
    <source>
        <dbReference type="EMBL" id="CEG08636.1"/>
    </source>
</evidence>
<comment type="caution">
    <text evidence="7">The sequence shown here is derived from an EMBL/GenBank/DDBJ whole genome shotgun (WGS) entry which is preliminary data.</text>
</comment>
<dbReference type="SUPFAM" id="SSF51905">
    <property type="entry name" value="FAD/NAD(P)-binding domain"/>
    <property type="match status" value="1"/>
</dbReference>
<dbReference type="PRINTS" id="PR00411">
    <property type="entry name" value="PNDRDTASEI"/>
</dbReference>
<dbReference type="GO" id="GO:0016651">
    <property type="term" value="F:oxidoreductase activity, acting on NAD(P)H"/>
    <property type="evidence" value="ECO:0007669"/>
    <property type="project" value="TreeGrafter"/>
</dbReference>
<dbReference type="InterPro" id="IPR050446">
    <property type="entry name" value="FAD-oxidoreductase/Apoptosis"/>
</dbReference>
<dbReference type="Gene3D" id="3.30.390.30">
    <property type="match status" value="1"/>
</dbReference>
<comment type="cofactor">
    <cofactor evidence="1">
        <name>FAD</name>
        <dbReference type="ChEBI" id="CHEBI:57692"/>
    </cofactor>
</comment>
<dbReference type="Pfam" id="PF07992">
    <property type="entry name" value="Pyr_redox_2"/>
    <property type="match status" value="1"/>
</dbReference>
<dbReference type="InterPro" id="IPR036188">
    <property type="entry name" value="FAD/NAD-bd_sf"/>
</dbReference>
<evidence type="ECO:0000256" key="2">
    <source>
        <dbReference type="ARBA" id="ARBA00022630"/>
    </source>
</evidence>
<dbReference type="InterPro" id="IPR023753">
    <property type="entry name" value="FAD/NAD-binding_dom"/>
</dbReference>
<accession>A0A090MML2</accession>
<dbReference type="Proteomes" id="UP000035762">
    <property type="component" value="Unassembled WGS sequence"/>
</dbReference>
<feature type="domain" description="FAD/NAD(P)-binding" evidence="5">
    <location>
        <begin position="6"/>
        <end position="301"/>
    </location>
</feature>
<dbReference type="SUPFAM" id="SSF55424">
    <property type="entry name" value="FAD/NAD-linked reductases, dimerisation (C-terminal) domain"/>
    <property type="match status" value="1"/>
</dbReference>
<keyword evidence="3" id="KW-0274">FAD</keyword>
<dbReference type="STRING" id="1035.BN961_02054"/>
<evidence type="ECO:0000259" key="6">
    <source>
        <dbReference type="Pfam" id="PF14759"/>
    </source>
</evidence>
<dbReference type="OrthoDB" id="7809559at2"/>
<evidence type="ECO:0000256" key="1">
    <source>
        <dbReference type="ARBA" id="ARBA00001974"/>
    </source>
</evidence>
<name>A0A090MML2_AFIFE</name>
<organism evidence="7 8">
    <name type="scientific">Afipia felis</name>
    <name type="common">Cat scratch disease bacillus</name>
    <dbReference type="NCBI Taxonomy" id="1035"/>
    <lineage>
        <taxon>Bacteria</taxon>
        <taxon>Pseudomonadati</taxon>
        <taxon>Pseudomonadota</taxon>
        <taxon>Alphaproteobacteria</taxon>
        <taxon>Hyphomicrobiales</taxon>
        <taxon>Nitrobacteraceae</taxon>
        <taxon>Afipia</taxon>
    </lineage>
</organism>
<dbReference type="InterPro" id="IPR016156">
    <property type="entry name" value="FAD/NAD-linked_Rdtase_dimer_sf"/>
</dbReference>
<sequence length="421" mass="45217">MNAIRDVVIVGAGHAGFSLANALADAGFDGRIVLVNREDHLPYQRPPLSKKYMSDGRHEDLFFQPKEFFENGNVVLVPDSVGAIDRNSQVVLTKSGERIPYDVLVLATGTSAIRISLPGDDGDVAYLDSLDAAISLRRRLSEARRIAVIGAGFIGMEFAAGAISKSISVSIVDNASRPMERSVSQSTSMYFRDELAKAGVAFHFRNSAISLCKRNGKIESVGLQDGGEMPADLVLSGVGTKPNVELALQAGLFCSNGVVVNEFLATSDPNIFAIGDCAAFPAVDGKSHSRITSVQNASDQGRYLAHRLLGREGNPYRKIPWFWSDQGPNKLQIAGLSGDANSFVTRRSDIAGKFSIFGYREGQLVSVESINRPGDHALARKILEQGISPDPEMVGSADFDLRTLFGKVSSQQEIGAQPLSA</sequence>
<dbReference type="Pfam" id="PF14759">
    <property type="entry name" value="Reductase_C"/>
    <property type="match status" value="1"/>
</dbReference>
<proteinExistence type="predicted"/>
<keyword evidence="2" id="KW-0285">Flavoprotein</keyword>
<evidence type="ECO:0000259" key="5">
    <source>
        <dbReference type="Pfam" id="PF07992"/>
    </source>
</evidence>
<feature type="domain" description="Reductase C-terminal" evidence="6">
    <location>
        <begin position="321"/>
        <end position="404"/>
    </location>
</feature>
<dbReference type="InterPro" id="IPR028202">
    <property type="entry name" value="Reductase_C"/>
</dbReference>
<reference evidence="7 8" key="1">
    <citation type="journal article" date="2014" name="Genome Announc.">
        <title>Genome Sequence of Afipia felis Strain 76713, Isolated in Hospital Water Using an Amoeba Co-Culture Procedure.</title>
        <authorList>
            <person name="Benamar S."/>
            <person name="La Scola B."/>
            <person name="Croce O."/>
        </authorList>
    </citation>
    <scope>NUCLEOTIDE SEQUENCE [LARGE SCALE GENOMIC DNA]</scope>
    <source>
        <strain evidence="7 8">76713</strain>
    </source>
</reference>
<keyword evidence="8" id="KW-1185">Reference proteome</keyword>
<dbReference type="Gene3D" id="3.50.50.60">
    <property type="entry name" value="FAD/NAD(P)-binding domain"/>
    <property type="match status" value="2"/>
</dbReference>
<dbReference type="RefSeq" id="WP_082156995.1">
    <property type="nucleotide sequence ID" value="NZ_CCAZ020000001.1"/>
</dbReference>
<dbReference type="EMBL" id="CCAZ020000001">
    <property type="protein sequence ID" value="CEG08636.1"/>
    <property type="molecule type" value="Genomic_DNA"/>
</dbReference>
<evidence type="ECO:0000256" key="3">
    <source>
        <dbReference type="ARBA" id="ARBA00022827"/>
    </source>
</evidence>
<protein>
    <submittedName>
        <fullName evidence="7">Rhodocoxin reductase</fullName>
    </submittedName>
</protein>
<keyword evidence="4" id="KW-0560">Oxidoreductase</keyword>
<dbReference type="AlphaFoldDB" id="A0A090MML2"/>
<dbReference type="PANTHER" id="PTHR43557">
    <property type="entry name" value="APOPTOSIS-INDUCING FACTOR 1"/>
    <property type="match status" value="1"/>
</dbReference>
<dbReference type="PRINTS" id="PR00368">
    <property type="entry name" value="FADPNR"/>
</dbReference>
<dbReference type="GO" id="GO:0005737">
    <property type="term" value="C:cytoplasm"/>
    <property type="evidence" value="ECO:0007669"/>
    <property type="project" value="TreeGrafter"/>
</dbReference>
<evidence type="ECO:0000313" key="8">
    <source>
        <dbReference type="Proteomes" id="UP000035762"/>
    </source>
</evidence>